<sequence length="78" mass="7791">MAIALLLPPQIQQVGEARLVVLDKVEVVATATEAVAAKAVTAQAAATGATTTTYARTKALASGASTTPAPKGIPPMTF</sequence>
<gene>
    <name evidence="1" type="ORF">C2845_PM17G05120</name>
</gene>
<dbReference type="Proteomes" id="UP000275267">
    <property type="component" value="Unassembled WGS sequence"/>
</dbReference>
<accession>A0A3L6Q0D6</accession>
<proteinExistence type="predicted"/>
<protein>
    <submittedName>
        <fullName evidence="1">Uncharacterized protein</fullName>
    </submittedName>
</protein>
<comment type="caution">
    <text evidence="1">The sequence shown here is derived from an EMBL/GenBank/DDBJ whole genome shotgun (WGS) entry which is preliminary data.</text>
</comment>
<dbReference type="AlphaFoldDB" id="A0A3L6Q0D6"/>
<name>A0A3L6Q0D6_PANMI</name>
<evidence type="ECO:0000313" key="1">
    <source>
        <dbReference type="EMBL" id="RLM69084.1"/>
    </source>
</evidence>
<dbReference type="EMBL" id="PQIB02000014">
    <property type="protein sequence ID" value="RLM69084.1"/>
    <property type="molecule type" value="Genomic_DNA"/>
</dbReference>
<evidence type="ECO:0000313" key="2">
    <source>
        <dbReference type="Proteomes" id="UP000275267"/>
    </source>
</evidence>
<reference evidence="2" key="1">
    <citation type="journal article" date="2019" name="Nat. Commun.">
        <title>The genome of broomcorn millet.</title>
        <authorList>
            <person name="Zou C."/>
            <person name="Miki D."/>
            <person name="Li D."/>
            <person name="Tang Q."/>
            <person name="Xiao L."/>
            <person name="Rajput S."/>
            <person name="Deng P."/>
            <person name="Jia W."/>
            <person name="Huang R."/>
            <person name="Zhang M."/>
            <person name="Sun Y."/>
            <person name="Hu J."/>
            <person name="Fu X."/>
            <person name="Schnable P.S."/>
            <person name="Li F."/>
            <person name="Zhang H."/>
            <person name="Feng B."/>
            <person name="Zhu X."/>
            <person name="Liu R."/>
            <person name="Schnable J.C."/>
            <person name="Zhu J.-K."/>
            <person name="Zhang H."/>
        </authorList>
    </citation>
    <scope>NUCLEOTIDE SEQUENCE [LARGE SCALE GENOMIC DNA]</scope>
</reference>
<organism evidence="1 2">
    <name type="scientific">Panicum miliaceum</name>
    <name type="common">Proso millet</name>
    <name type="synonym">Broomcorn millet</name>
    <dbReference type="NCBI Taxonomy" id="4540"/>
    <lineage>
        <taxon>Eukaryota</taxon>
        <taxon>Viridiplantae</taxon>
        <taxon>Streptophyta</taxon>
        <taxon>Embryophyta</taxon>
        <taxon>Tracheophyta</taxon>
        <taxon>Spermatophyta</taxon>
        <taxon>Magnoliopsida</taxon>
        <taxon>Liliopsida</taxon>
        <taxon>Poales</taxon>
        <taxon>Poaceae</taxon>
        <taxon>PACMAD clade</taxon>
        <taxon>Panicoideae</taxon>
        <taxon>Panicodae</taxon>
        <taxon>Paniceae</taxon>
        <taxon>Panicinae</taxon>
        <taxon>Panicum</taxon>
        <taxon>Panicum sect. Panicum</taxon>
    </lineage>
</organism>
<keyword evidence="2" id="KW-1185">Reference proteome</keyword>